<name>A0A0U3BFY2_9HEMI</name>
<keyword evidence="9 10" id="KW-0807">Transducer</keyword>
<feature type="transmembrane region" description="Helical" evidence="10">
    <location>
        <begin position="311"/>
        <end position="331"/>
    </location>
</feature>
<dbReference type="GO" id="GO:0004984">
    <property type="term" value="F:olfactory receptor activity"/>
    <property type="evidence" value="ECO:0007669"/>
    <property type="project" value="InterPro"/>
</dbReference>
<comment type="subcellular location">
    <subcellularLocation>
        <location evidence="1 10">Cell membrane</location>
        <topology evidence="1 10">Multi-pass membrane protein</topology>
    </subcellularLocation>
</comment>
<proteinExistence type="evidence at transcript level"/>
<dbReference type="Pfam" id="PF02949">
    <property type="entry name" value="7tm_6"/>
    <property type="match status" value="1"/>
</dbReference>
<evidence type="ECO:0000256" key="5">
    <source>
        <dbReference type="ARBA" id="ARBA00022725"/>
    </source>
</evidence>
<evidence type="ECO:0000256" key="6">
    <source>
        <dbReference type="ARBA" id="ARBA00022989"/>
    </source>
</evidence>
<comment type="similarity">
    <text evidence="10">Belongs to the insect chemoreceptor superfamily. Heteromeric odorant receptor channel (TC 1.A.69) family.</text>
</comment>
<keyword evidence="5 10" id="KW-0552">Olfaction</keyword>
<evidence type="ECO:0000256" key="3">
    <source>
        <dbReference type="ARBA" id="ARBA00022606"/>
    </source>
</evidence>
<feature type="transmembrane region" description="Helical" evidence="10">
    <location>
        <begin position="60"/>
        <end position="76"/>
    </location>
</feature>
<keyword evidence="7 10" id="KW-0472">Membrane</keyword>
<keyword evidence="8 10" id="KW-0675">Receptor</keyword>
<reference evidence="11" key="1">
    <citation type="submission" date="2015-11" db="EMBL/GenBank/DDBJ databases">
        <title>Identification of candidate chemosensory genes in the antennal transcriptome of Drosicha corpulenta (Kuwana).</title>
        <authorList>
            <person name="Zhang Y."/>
            <person name="Gao Q."/>
            <person name="Xie Y."/>
        </authorList>
    </citation>
    <scope>NUCLEOTIDE SEQUENCE</scope>
</reference>
<feature type="transmembrane region" description="Helical" evidence="10">
    <location>
        <begin position="380"/>
        <end position="402"/>
    </location>
</feature>
<evidence type="ECO:0000256" key="8">
    <source>
        <dbReference type="ARBA" id="ARBA00023170"/>
    </source>
</evidence>
<feature type="transmembrane region" description="Helical" evidence="10">
    <location>
        <begin position="123"/>
        <end position="144"/>
    </location>
</feature>
<dbReference type="InterPro" id="IPR004117">
    <property type="entry name" value="7tm6_olfct_rcpt"/>
</dbReference>
<sequence>MLFDRLLKLTEANLLCRSEVQYVRALFLFACVCYTVLSLISAGYIPPSRVRTSQEMAECLMHYAFLFCNSYYLITWRKKSHIRSLITDALNLHVYSDDDQLERLHGELVDRGRLRSRFVRISLFIYGSLLTLACTPLLVASLLFQSKSGGYEQLFLIRLWKPADWNIDDSFFVFVFVCSLQTVTIVFTNVGMFSVLCLYYFQTEVCRRETDSLIELLARIDNLVTERTSNCQRYGSHYYYHRERRNRAKDRVYYRLIGRCFQHHRSIYRYTRKLLSVYKPIMMALVAVNFLCAVTFICIVAEPQQALVRRAVWIACLAMVGTFLFFICYSGENYVCINGRYRNALYQTGWSDRSLAVQKSVLLQLTVMNFEMRMSVSSGLYLSCVFYTYLLRKAYAVVNFLLNVKN</sequence>
<dbReference type="PANTHER" id="PTHR21137">
    <property type="entry name" value="ODORANT RECEPTOR"/>
    <property type="match status" value="1"/>
</dbReference>
<keyword evidence="6 10" id="KW-1133">Transmembrane helix</keyword>
<feature type="transmembrane region" description="Helical" evidence="10">
    <location>
        <begin position="171"/>
        <end position="201"/>
    </location>
</feature>
<organism evidence="11">
    <name type="scientific">Drosicha corpulenta</name>
    <dbReference type="NCBI Taxonomy" id="535978"/>
    <lineage>
        <taxon>Eukaryota</taxon>
        <taxon>Metazoa</taxon>
        <taxon>Ecdysozoa</taxon>
        <taxon>Arthropoda</taxon>
        <taxon>Hexapoda</taxon>
        <taxon>Insecta</taxon>
        <taxon>Pterygota</taxon>
        <taxon>Neoptera</taxon>
        <taxon>Paraneoptera</taxon>
        <taxon>Hemiptera</taxon>
        <taxon>Sternorrhyncha</taxon>
        <taxon>Coccoidea</taxon>
        <taxon>Monophlebidae</taxon>
        <taxon>Drosicha</taxon>
    </lineage>
</organism>
<evidence type="ECO:0000313" key="11">
    <source>
        <dbReference type="EMBL" id="ALV87621.1"/>
    </source>
</evidence>
<dbReference type="PANTHER" id="PTHR21137:SF35">
    <property type="entry name" value="ODORANT RECEPTOR 19A-RELATED"/>
    <property type="match status" value="1"/>
</dbReference>
<keyword evidence="4 10" id="KW-0812">Transmembrane</keyword>
<dbReference type="EMBL" id="KU133796">
    <property type="protein sequence ID" value="ALV87621.1"/>
    <property type="molecule type" value="mRNA"/>
</dbReference>
<dbReference type="GO" id="GO:0005886">
    <property type="term" value="C:plasma membrane"/>
    <property type="evidence" value="ECO:0007669"/>
    <property type="project" value="UniProtKB-SubCell"/>
</dbReference>
<dbReference type="AlphaFoldDB" id="A0A0U3BFY2"/>
<evidence type="ECO:0000256" key="2">
    <source>
        <dbReference type="ARBA" id="ARBA00022475"/>
    </source>
</evidence>
<dbReference type="GO" id="GO:0007165">
    <property type="term" value="P:signal transduction"/>
    <property type="evidence" value="ECO:0007669"/>
    <property type="project" value="UniProtKB-KW"/>
</dbReference>
<evidence type="ECO:0000256" key="10">
    <source>
        <dbReference type="RuleBase" id="RU351113"/>
    </source>
</evidence>
<evidence type="ECO:0000256" key="9">
    <source>
        <dbReference type="ARBA" id="ARBA00023224"/>
    </source>
</evidence>
<evidence type="ECO:0000256" key="4">
    <source>
        <dbReference type="ARBA" id="ARBA00022692"/>
    </source>
</evidence>
<keyword evidence="2" id="KW-1003">Cell membrane</keyword>
<protein>
    <recommendedName>
        <fullName evidence="10">Odorant receptor</fullName>
    </recommendedName>
</protein>
<accession>A0A0U3BFY2</accession>
<evidence type="ECO:0000256" key="1">
    <source>
        <dbReference type="ARBA" id="ARBA00004651"/>
    </source>
</evidence>
<keyword evidence="3 10" id="KW-0716">Sensory transduction</keyword>
<feature type="transmembrane region" description="Helical" evidence="10">
    <location>
        <begin position="277"/>
        <end position="299"/>
    </location>
</feature>
<dbReference type="GO" id="GO:0005549">
    <property type="term" value="F:odorant binding"/>
    <property type="evidence" value="ECO:0007669"/>
    <property type="project" value="InterPro"/>
</dbReference>
<evidence type="ECO:0000256" key="7">
    <source>
        <dbReference type="ARBA" id="ARBA00023136"/>
    </source>
</evidence>
<feature type="transmembrane region" description="Helical" evidence="10">
    <location>
        <begin position="21"/>
        <end position="40"/>
    </location>
</feature>